<organism evidence="1 2">
    <name type="scientific">Pseudomonas syringae</name>
    <dbReference type="NCBI Taxonomy" id="317"/>
    <lineage>
        <taxon>Bacteria</taxon>
        <taxon>Pseudomonadati</taxon>
        <taxon>Pseudomonadota</taxon>
        <taxon>Gammaproteobacteria</taxon>
        <taxon>Pseudomonadales</taxon>
        <taxon>Pseudomonadaceae</taxon>
        <taxon>Pseudomonas</taxon>
    </lineage>
</organism>
<evidence type="ECO:0000313" key="1">
    <source>
        <dbReference type="EMBL" id="OCR25717.1"/>
    </source>
</evidence>
<gene>
    <name evidence="1" type="ORF">AFK24_07090</name>
</gene>
<comment type="caution">
    <text evidence="1">The sequence shown here is derived from an EMBL/GenBank/DDBJ whole genome shotgun (WGS) entry which is preliminary data.</text>
</comment>
<sequence length="233" mass="26407">MKGKFTRRTMSKFIKEKSFRATLRSVHPDYPAAFDFSRIASESEFLKEYQSSGNFMQATLKGTEQCGYLTATTCPRGAQSPMPIQQFWFLYREWDDGSSSYEIKIKDDLIINHKEVFRNLVIGKRQIYNALTMSHQDVDFYVVPSTTAKIVSGWKLVPLNNSELTPSVAEIGPIYITAPNGNTLGVNERQNFGKQWWAYVACSKQSEPLLTNKTVIVPVILNILETDISDPTA</sequence>
<protein>
    <submittedName>
        <fullName evidence="1">Uncharacterized protein</fullName>
    </submittedName>
</protein>
<proteinExistence type="predicted"/>
<dbReference type="Proteomes" id="UP000093104">
    <property type="component" value="Unassembled WGS sequence"/>
</dbReference>
<evidence type="ECO:0000313" key="2">
    <source>
        <dbReference type="Proteomes" id="UP000093104"/>
    </source>
</evidence>
<dbReference type="AlphaFoldDB" id="A0A1C7Z9T8"/>
<reference evidence="1 2" key="1">
    <citation type="submission" date="2015-07" db="EMBL/GenBank/DDBJ databases">
        <title>Draft genome sequence of a diazotrophic, plant growth-promoting rhizobacterium of the Pseudomonas syringae complex.</title>
        <authorList>
            <person name="Patten C.L."/>
            <person name="Jeong H."/>
        </authorList>
    </citation>
    <scope>NUCLEOTIDE SEQUENCE [LARGE SCALE GENOMIC DNA]</scope>
    <source>
        <strain evidence="1 2">GR12-2</strain>
    </source>
</reference>
<dbReference type="EMBL" id="LGSI01000025">
    <property type="protein sequence ID" value="OCR25717.1"/>
    <property type="molecule type" value="Genomic_DNA"/>
</dbReference>
<name>A0A1C7Z9T8_PSESX</name>
<accession>A0A1C7Z9T8</accession>